<evidence type="ECO:0000313" key="4">
    <source>
        <dbReference type="Proteomes" id="UP000008144"/>
    </source>
</evidence>
<sequence length="339" mass="39027">KKPPMKTALDVINRIKWDAALDPHAFTVAYEDRFKGTIEKGFSEFDWENDISSVGPDILSIPQHRIQYFKYKSRVVWDKKERIDHVFGSAGGRLDIMQVMLEEKAMEMRISDMNENAEDDLQDKMEQKPSLSSFVHVYSKYNADSRAGRPSHFIGIRIGQRDIQNRIGHLQQELLKCLDTNDRTELKGHLTPLCKLHITLCVCELNTDTEIEKTKQVMQKLSQTIKPFKVTVTNTDNFNETVLFAKPHSQELGKLNNQIMEALQQENINLTGNFQKFVPHITIYKVSAAKKYLFPKIKGFLPKKQKFGFQQTTELVLCKFGTSEVQSDGFYPVFGTFPL</sequence>
<dbReference type="Pfam" id="PF10469">
    <property type="entry name" value="AKAP7_NLS"/>
    <property type="match status" value="1"/>
</dbReference>
<dbReference type="InParanoid" id="F6RKZ1"/>
<reference evidence="3" key="2">
    <citation type="journal article" date="2008" name="Genome Biol.">
        <title>Improved genome assembly and evidence-based global gene model set for the chordate Ciona intestinalis: new insight into intron and operon populations.</title>
        <authorList>
            <person name="Satou Y."/>
            <person name="Mineta K."/>
            <person name="Ogasawara M."/>
            <person name="Sasakura Y."/>
            <person name="Shoguchi E."/>
            <person name="Ueno K."/>
            <person name="Yamada L."/>
            <person name="Matsumoto J."/>
            <person name="Wasserscheid J."/>
            <person name="Dewar K."/>
            <person name="Wiley G.B."/>
            <person name="Macmil S.L."/>
            <person name="Roe B.A."/>
            <person name="Zeller R.W."/>
            <person name="Hastings K.E."/>
            <person name="Lemaire P."/>
            <person name="Lindquist E."/>
            <person name="Endo T."/>
            <person name="Hotta K."/>
            <person name="Inaba K."/>
        </authorList>
    </citation>
    <scope>NUCLEOTIDE SEQUENCE [LARGE SCALE GENOMIC DNA]</scope>
    <source>
        <strain evidence="3">wild type</strain>
    </source>
</reference>
<dbReference type="InterPro" id="IPR042653">
    <property type="entry name" value="Leng9"/>
</dbReference>
<dbReference type="PANTHER" id="PTHR46729">
    <property type="entry name" value="LEUKOCYTE RECEPTOR CLUSTER MEMBER 9"/>
    <property type="match status" value="1"/>
</dbReference>
<dbReference type="Proteomes" id="UP000008144">
    <property type="component" value="Chromosome 1"/>
</dbReference>
<protein>
    <submittedName>
        <fullName evidence="3">Uncharacterized protein</fullName>
    </submittedName>
</protein>
<feature type="domain" description="MJ1316 RNA cyclic group end recognition" evidence="1">
    <location>
        <begin position="5"/>
        <end position="79"/>
    </location>
</feature>
<dbReference type="PANTHER" id="PTHR46729:SF1">
    <property type="entry name" value="LEUKOCYTE RECEPTOR CLUSTER MEMBER 9"/>
    <property type="match status" value="1"/>
</dbReference>
<evidence type="ECO:0000259" key="2">
    <source>
        <dbReference type="Pfam" id="PF10469"/>
    </source>
</evidence>
<dbReference type="SUPFAM" id="SSF55144">
    <property type="entry name" value="LigT-like"/>
    <property type="match status" value="1"/>
</dbReference>
<dbReference type="OMA" id="DKYWRDK"/>
<dbReference type="STRING" id="7719.ENSCINP00000025121"/>
<dbReference type="Pfam" id="PF04457">
    <property type="entry name" value="MJ1316"/>
    <property type="match status" value="1"/>
</dbReference>
<accession>F6RKZ1</accession>
<evidence type="ECO:0000313" key="3">
    <source>
        <dbReference type="Ensembl" id="ENSCINP00000025121.2"/>
    </source>
</evidence>
<dbReference type="Ensembl" id="ENSCINT00000025367.2">
    <property type="protein sequence ID" value="ENSCINP00000025121.2"/>
    <property type="gene ID" value="ENSCING00000013747.2"/>
</dbReference>
<reference evidence="3" key="3">
    <citation type="submission" date="2025-08" db="UniProtKB">
        <authorList>
            <consortium name="Ensembl"/>
        </authorList>
    </citation>
    <scope>IDENTIFICATION</scope>
</reference>
<dbReference type="InterPro" id="IPR040459">
    <property type="entry name" value="MJ1316"/>
</dbReference>
<dbReference type="EMBL" id="EAAA01000103">
    <property type="status" value="NOT_ANNOTATED_CDS"/>
    <property type="molecule type" value="Genomic_DNA"/>
</dbReference>
<dbReference type="HOGENOM" id="CLU_044135_1_0_1"/>
<dbReference type="InterPro" id="IPR009097">
    <property type="entry name" value="Cyclic_Pdiesterase"/>
</dbReference>
<reference evidence="4" key="1">
    <citation type="journal article" date="2002" name="Science">
        <title>The draft genome of Ciona intestinalis: insights into chordate and vertebrate origins.</title>
        <authorList>
            <person name="Dehal P."/>
            <person name="Satou Y."/>
            <person name="Campbell R.K."/>
            <person name="Chapman J."/>
            <person name="Degnan B."/>
            <person name="De Tomaso A."/>
            <person name="Davidson B."/>
            <person name="Di Gregorio A."/>
            <person name="Gelpke M."/>
            <person name="Goodstein D.M."/>
            <person name="Harafuji N."/>
            <person name="Hastings K.E."/>
            <person name="Ho I."/>
            <person name="Hotta K."/>
            <person name="Huang W."/>
            <person name="Kawashima T."/>
            <person name="Lemaire P."/>
            <person name="Martinez D."/>
            <person name="Meinertzhagen I.A."/>
            <person name="Necula S."/>
            <person name="Nonaka M."/>
            <person name="Putnam N."/>
            <person name="Rash S."/>
            <person name="Saiga H."/>
            <person name="Satake M."/>
            <person name="Terry A."/>
            <person name="Yamada L."/>
            <person name="Wang H.G."/>
            <person name="Awazu S."/>
            <person name="Azumi K."/>
            <person name="Boore J."/>
            <person name="Branno M."/>
            <person name="Chin-Bow S."/>
            <person name="DeSantis R."/>
            <person name="Doyle S."/>
            <person name="Francino P."/>
            <person name="Keys D.N."/>
            <person name="Haga S."/>
            <person name="Hayashi H."/>
            <person name="Hino K."/>
            <person name="Imai K.S."/>
            <person name="Inaba K."/>
            <person name="Kano S."/>
            <person name="Kobayashi K."/>
            <person name="Kobayashi M."/>
            <person name="Lee B.I."/>
            <person name="Makabe K.W."/>
            <person name="Manohar C."/>
            <person name="Matassi G."/>
            <person name="Medina M."/>
            <person name="Mochizuki Y."/>
            <person name="Mount S."/>
            <person name="Morishita T."/>
            <person name="Miura S."/>
            <person name="Nakayama A."/>
            <person name="Nishizaka S."/>
            <person name="Nomoto H."/>
            <person name="Ohta F."/>
            <person name="Oishi K."/>
            <person name="Rigoutsos I."/>
            <person name="Sano M."/>
            <person name="Sasaki A."/>
            <person name="Sasakura Y."/>
            <person name="Shoguchi E."/>
            <person name="Shin-i T."/>
            <person name="Spagnuolo A."/>
            <person name="Stainier D."/>
            <person name="Suzuki M.M."/>
            <person name="Tassy O."/>
            <person name="Takatori N."/>
            <person name="Tokuoka M."/>
            <person name="Yagi K."/>
            <person name="Yoshizaki F."/>
            <person name="Wada S."/>
            <person name="Zhang C."/>
            <person name="Hyatt P.D."/>
            <person name="Larimer F."/>
            <person name="Detter C."/>
            <person name="Doggett N."/>
            <person name="Glavina T."/>
            <person name="Hawkins T."/>
            <person name="Richardson P."/>
            <person name="Lucas S."/>
            <person name="Kohara Y."/>
            <person name="Levine M."/>
            <person name="Satoh N."/>
            <person name="Rokhsar D.S."/>
        </authorList>
    </citation>
    <scope>NUCLEOTIDE SEQUENCE [LARGE SCALE GENOMIC DNA]</scope>
</reference>
<dbReference type="InterPro" id="IPR019510">
    <property type="entry name" value="AKAP7-like_phosphoesterase"/>
</dbReference>
<dbReference type="Gene3D" id="3.90.1140.10">
    <property type="entry name" value="Cyclic phosphodiesterase"/>
    <property type="match status" value="1"/>
</dbReference>
<dbReference type="GeneTree" id="ENSGT00390000010577"/>
<dbReference type="EMBL" id="EAAA01000104">
    <property type="status" value="NOT_ANNOTATED_CDS"/>
    <property type="molecule type" value="Genomic_DNA"/>
</dbReference>
<proteinExistence type="predicted"/>
<feature type="domain" description="A-kinase anchor protein 7-like phosphoesterase" evidence="2">
    <location>
        <begin position="150"/>
        <end position="339"/>
    </location>
</feature>
<keyword evidence="4" id="KW-1185">Reference proteome</keyword>
<organism evidence="3 4">
    <name type="scientific">Ciona intestinalis</name>
    <name type="common">Transparent sea squirt</name>
    <name type="synonym">Ascidia intestinalis</name>
    <dbReference type="NCBI Taxonomy" id="7719"/>
    <lineage>
        <taxon>Eukaryota</taxon>
        <taxon>Metazoa</taxon>
        <taxon>Chordata</taxon>
        <taxon>Tunicata</taxon>
        <taxon>Ascidiacea</taxon>
        <taxon>Phlebobranchia</taxon>
        <taxon>Cionidae</taxon>
        <taxon>Ciona</taxon>
    </lineage>
</organism>
<evidence type="ECO:0000259" key="1">
    <source>
        <dbReference type="Pfam" id="PF04457"/>
    </source>
</evidence>
<reference evidence="3" key="4">
    <citation type="submission" date="2025-09" db="UniProtKB">
        <authorList>
            <consortium name="Ensembl"/>
        </authorList>
    </citation>
    <scope>IDENTIFICATION</scope>
</reference>
<dbReference type="AlphaFoldDB" id="F6RKZ1"/>
<name>F6RKZ1_CIOIN</name>